<feature type="compositionally biased region" description="Polar residues" evidence="1">
    <location>
        <begin position="1"/>
        <end position="23"/>
    </location>
</feature>
<proteinExistence type="predicted"/>
<comment type="caution">
    <text evidence="2">The sequence shown here is derived from an EMBL/GenBank/DDBJ whole genome shotgun (WGS) entry which is preliminary data.</text>
</comment>
<feature type="compositionally biased region" description="Basic and acidic residues" evidence="1">
    <location>
        <begin position="61"/>
        <end position="74"/>
    </location>
</feature>
<reference evidence="2 3" key="1">
    <citation type="submission" date="2022-04" db="EMBL/GenBank/DDBJ databases">
        <title>Positive selection, recombination, and allopatry shape intraspecific diversity of widespread and dominant cyanobacteria.</title>
        <authorList>
            <person name="Wei J."/>
            <person name="Shu W."/>
            <person name="Hu C."/>
        </authorList>
    </citation>
    <scope>NUCLEOTIDE SEQUENCE [LARGE SCALE GENOMIC DNA]</scope>
    <source>
        <strain evidence="2 3">GB2-A4</strain>
    </source>
</reference>
<dbReference type="RefSeq" id="WP_190441151.1">
    <property type="nucleotide sequence ID" value="NZ_JAMPKM010000016.1"/>
</dbReference>
<feature type="region of interest" description="Disordered" evidence="1">
    <location>
        <begin position="50"/>
        <end position="74"/>
    </location>
</feature>
<dbReference type="Proteomes" id="UP001464891">
    <property type="component" value="Unassembled WGS sequence"/>
</dbReference>
<name>A0ABV0JDE8_9CYAN</name>
<gene>
    <name evidence="2" type="ORF">NC998_22160</name>
</gene>
<evidence type="ECO:0000313" key="3">
    <source>
        <dbReference type="Proteomes" id="UP001464891"/>
    </source>
</evidence>
<dbReference type="EMBL" id="JAMPKM010000016">
    <property type="protein sequence ID" value="MEP0819809.1"/>
    <property type="molecule type" value="Genomic_DNA"/>
</dbReference>
<keyword evidence="3" id="KW-1185">Reference proteome</keyword>
<evidence type="ECO:0000313" key="2">
    <source>
        <dbReference type="EMBL" id="MEP0819809.1"/>
    </source>
</evidence>
<feature type="region of interest" description="Disordered" evidence="1">
    <location>
        <begin position="1"/>
        <end position="32"/>
    </location>
</feature>
<evidence type="ECO:0000256" key="1">
    <source>
        <dbReference type="SAM" id="MobiDB-lite"/>
    </source>
</evidence>
<protein>
    <submittedName>
        <fullName evidence="2">Uncharacterized protein</fullName>
    </submittedName>
</protein>
<organism evidence="2 3">
    <name type="scientific">Trichocoleus desertorum GB2-A4</name>
    <dbReference type="NCBI Taxonomy" id="2933944"/>
    <lineage>
        <taxon>Bacteria</taxon>
        <taxon>Bacillati</taxon>
        <taxon>Cyanobacteriota</taxon>
        <taxon>Cyanophyceae</taxon>
        <taxon>Leptolyngbyales</taxon>
        <taxon>Trichocoleusaceae</taxon>
        <taxon>Trichocoleus</taxon>
    </lineage>
</organism>
<sequence length="74" mass="8165">MNSADNHQNSSDTPDQAVNLNTKQMDDGSDADLDDLQITDDNVVYNERLLSSPAVMPEMPGQRRDADAESKEQV</sequence>
<accession>A0ABV0JDE8</accession>